<comment type="caution">
    <text evidence="1">The sequence shown here is derived from an EMBL/GenBank/DDBJ whole genome shotgun (WGS) entry which is preliminary data.</text>
</comment>
<keyword evidence="2" id="KW-1185">Reference proteome</keyword>
<dbReference type="InterPro" id="IPR009279">
    <property type="entry name" value="Portal_Mu"/>
</dbReference>
<dbReference type="Pfam" id="PF06074">
    <property type="entry name" value="Portal_Mu"/>
    <property type="match status" value="1"/>
</dbReference>
<dbReference type="EMBL" id="SMYL01000004">
    <property type="protein sequence ID" value="TDK65988.1"/>
    <property type="molecule type" value="Genomic_DNA"/>
</dbReference>
<name>A0A4R5W3I7_9BURK</name>
<reference evidence="1 2" key="1">
    <citation type="submission" date="2019-03" db="EMBL/GenBank/DDBJ databases">
        <title>Sapientia aquatica gen. nov., sp. nov., isolated from a crater lake.</title>
        <authorList>
            <person name="Felfoldi T."/>
            <person name="Szabo A."/>
            <person name="Toth E."/>
            <person name="Schumann P."/>
            <person name="Keki Z."/>
            <person name="Marialigeti K."/>
            <person name="Mathe I."/>
        </authorList>
    </citation>
    <scope>NUCLEOTIDE SEQUENCE [LARGE SCALE GENOMIC DNA]</scope>
    <source>
        <strain evidence="1 2">SA-152</strain>
    </source>
</reference>
<gene>
    <name evidence="1" type="ORF">E2I14_10365</name>
</gene>
<sequence length="500" mass="54546">MVMKSNATGIYLPNGGFVRFAETAPKQGKQIATRATAAGISNVGSALPNPDPVLRKLGKSIQAYRDLRSDGHVGGCIRRRKAAVKSLQSGLDRNLEPSRHADDITDILADLDMGRIVSEILDAPLYGYQPLEVVWGKVGNYIVPVDVIGKPAEWYFFDQQNRLRFKSKSAGQDGELLPERSHLLPRQDASYDNPYGVPDLARCFWPTKFKQGGIDFWFKFVEKYGTPWLVGKAPRSTPDHEIDSLLDMLEAMVQDAVAVIPDDASVEIVEAGGKSSSADVFEKFLMHLRSEVSIALLGQNQTTEADTTNASAQAGQDVSADIRDADAGLVAATINQLIGWIAELNFNDAPPVFSFWEPESVDKTLAERDAILKNAGANLTRQYFKRAYQLQDDDIGEAPAQGVNTPFAFAEGQPNSYPDQEAIDAAVGGLSNVLLNDQASDLLTPVITAMQRGQSEAEMLGLLAEAYPHMNDDALVNTLTNMLFIADTWGRLSANANRID</sequence>
<evidence type="ECO:0000313" key="2">
    <source>
        <dbReference type="Proteomes" id="UP000294829"/>
    </source>
</evidence>
<dbReference type="AlphaFoldDB" id="A0A4R5W3I7"/>
<protein>
    <submittedName>
        <fullName evidence="1">DUF935 family protein</fullName>
    </submittedName>
</protein>
<dbReference type="OrthoDB" id="9802690at2"/>
<accession>A0A4R5W3I7</accession>
<evidence type="ECO:0000313" key="1">
    <source>
        <dbReference type="EMBL" id="TDK65988.1"/>
    </source>
</evidence>
<proteinExistence type="predicted"/>
<dbReference type="Proteomes" id="UP000294829">
    <property type="component" value="Unassembled WGS sequence"/>
</dbReference>
<organism evidence="1 2">
    <name type="scientific">Sapientia aquatica</name>
    <dbReference type="NCBI Taxonomy" id="1549640"/>
    <lineage>
        <taxon>Bacteria</taxon>
        <taxon>Pseudomonadati</taxon>
        <taxon>Pseudomonadota</taxon>
        <taxon>Betaproteobacteria</taxon>
        <taxon>Burkholderiales</taxon>
        <taxon>Oxalobacteraceae</taxon>
        <taxon>Sapientia</taxon>
    </lineage>
</organism>